<evidence type="ECO:0008006" key="5">
    <source>
        <dbReference type="Google" id="ProtNLM"/>
    </source>
</evidence>
<name>A0A8H6M309_9AGAR</name>
<dbReference type="AlphaFoldDB" id="A0A8H6M309"/>
<keyword evidence="2" id="KW-0732">Signal</keyword>
<organism evidence="3 4">
    <name type="scientific">Ephemerocybe angulata</name>
    <dbReference type="NCBI Taxonomy" id="980116"/>
    <lineage>
        <taxon>Eukaryota</taxon>
        <taxon>Fungi</taxon>
        <taxon>Dikarya</taxon>
        <taxon>Basidiomycota</taxon>
        <taxon>Agaricomycotina</taxon>
        <taxon>Agaricomycetes</taxon>
        <taxon>Agaricomycetidae</taxon>
        <taxon>Agaricales</taxon>
        <taxon>Agaricineae</taxon>
        <taxon>Psathyrellaceae</taxon>
        <taxon>Ephemerocybe</taxon>
    </lineage>
</organism>
<evidence type="ECO:0000313" key="4">
    <source>
        <dbReference type="Proteomes" id="UP000521943"/>
    </source>
</evidence>
<gene>
    <name evidence="3" type="ORF">DFP72DRAFT_1069245</name>
</gene>
<evidence type="ECO:0000313" key="3">
    <source>
        <dbReference type="EMBL" id="KAF6753678.1"/>
    </source>
</evidence>
<reference evidence="3 4" key="1">
    <citation type="submission" date="2020-07" db="EMBL/GenBank/DDBJ databases">
        <title>Comparative genomics of pyrophilous fungi reveals a link between fire events and developmental genes.</title>
        <authorList>
            <consortium name="DOE Joint Genome Institute"/>
            <person name="Steindorff A.S."/>
            <person name="Carver A."/>
            <person name="Calhoun S."/>
            <person name="Stillman K."/>
            <person name="Liu H."/>
            <person name="Lipzen A."/>
            <person name="Pangilinan J."/>
            <person name="Labutti K."/>
            <person name="Bruns T.D."/>
            <person name="Grigoriev I.V."/>
        </authorList>
    </citation>
    <scope>NUCLEOTIDE SEQUENCE [LARGE SCALE GENOMIC DNA]</scope>
    <source>
        <strain evidence="3 4">CBS 144469</strain>
    </source>
</reference>
<comment type="caution">
    <text evidence="3">The sequence shown here is derived from an EMBL/GenBank/DDBJ whole genome shotgun (WGS) entry which is preliminary data.</text>
</comment>
<evidence type="ECO:0000256" key="2">
    <source>
        <dbReference type="SAM" id="SignalP"/>
    </source>
</evidence>
<dbReference type="EMBL" id="JACGCI010000038">
    <property type="protein sequence ID" value="KAF6753678.1"/>
    <property type="molecule type" value="Genomic_DNA"/>
</dbReference>
<sequence length="211" mass="23231">MRFAPTIATLIGLAALFTGVCAFSKYEPLDIRSEAYNVLGERDSNEDLALRSYIEDVVEDYVLRNLDIDSLVERAIAMDEDITELDRRESGQVTLIHKAVPTDSRTVSVDLDKTDNALGQLRQAVYPGERGMGVRIYLQQTGGNALQNYTPANSGKSLRDFGILAGSTVYWDEYWNRNLGASVKGKPGQSGIGRKVSGGKQGDRKKKPGRK</sequence>
<feature type="chain" id="PRO_5034230361" description="DUF4247 domain-containing protein" evidence="2">
    <location>
        <begin position="23"/>
        <end position="211"/>
    </location>
</feature>
<proteinExistence type="predicted"/>
<protein>
    <recommendedName>
        <fullName evidence="5">DUF4247 domain-containing protein</fullName>
    </recommendedName>
</protein>
<feature type="region of interest" description="Disordered" evidence="1">
    <location>
        <begin position="182"/>
        <end position="211"/>
    </location>
</feature>
<accession>A0A8H6M309</accession>
<feature type="signal peptide" evidence="2">
    <location>
        <begin position="1"/>
        <end position="22"/>
    </location>
</feature>
<keyword evidence="4" id="KW-1185">Reference proteome</keyword>
<evidence type="ECO:0000256" key="1">
    <source>
        <dbReference type="SAM" id="MobiDB-lite"/>
    </source>
</evidence>
<dbReference type="Proteomes" id="UP000521943">
    <property type="component" value="Unassembled WGS sequence"/>
</dbReference>